<dbReference type="EMBL" id="MDYP01000150">
    <property type="protein sequence ID" value="OQD94160.1"/>
    <property type="molecule type" value="Genomic_DNA"/>
</dbReference>
<keyword evidence="3" id="KW-1185">Reference proteome</keyword>
<proteinExistence type="predicted"/>
<sequence length="170" mass="19876">MTQSPYHDDFIPHPEDPATWENNSQYAPTPGYCGSPNATRFNYSPSPSVEEGKVYDKDPPTCIHYRIEWRVTINNREVSKDTEEDLVLAPSAFWQLFLEKKLEKVLRRKIARHRQVRADDTAIVVSVNDRTQRNLTKRFDDTEIIWAAIEKQLRMWPGLFSRGKELTLKI</sequence>
<name>A0A1V6QYA8_9EURO</name>
<gene>
    <name evidence="2" type="ORF">PENVUL_c151G06062</name>
</gene>
<accession>A0A1V6QYA8</accession>
<dbReference type="STRING" id="29845.A0A1V6QYA8"/>
<evidence type="ECO:0000256" key="1">
    <source>
        <dbReference type="SAM" id="MobiDB-lite"/>
    </source>
</evidence>
<feature type="region of interest" description="Disordered" evidence="1">
    <location>
        <begin position="1"/>
        <end position="20"/>
    </location>
</feature>
<evidence type="ECO:0000313" key="2">
    <source>
        <dbReference type="EMBL" id="OQD94160.1"/>
    </source>
</evidence>
<dbReference type="AlphaFoldDB" id="A0A1V6QYA8"/>
<feature type="compositionally biased region" description="Basic and acidic residues" evidence="1">
    <location>
        <begin position="1"/>
        <end position="16"/>
    </location>
</feature>
<comment type="caution">
    <text evidence="2">The sequence shown here is derived from an EMBL/GenBank/DDBJ whole genome shotgun (WGS) entry which is preliminary data.</text>
</comment>
<feature type="non-terminal residue" evidence="2">
    <location>
        <position position="170"/>
    </location>
</feature>
<organism evidence="2 3">
    <name type="scientific">Penicillium vulpinum</name>
    <dbReference type="NCBI Taxonomy" id="29845"/>
    <lineage>
        <taxon>Eukaryota</taxon>
        <taxon>Fungi</taxon>
        <taxon>Dikarya</taxon>
        <taxon>Ascomycota</taxon>
        <taxon>Pezizomycotina</taxon>
        <taxon>Eurotiomycetes</taxon>
        <taxon>Eurotiomycetidae</taxon>
        <taxon>Eurotiales</taxon>
        <taxon>Aspergillaceae</taxon>
        <taxon>Penicillium</taxon>
    </lineage>
</organism>
<dbReference type="Proteomes" id="UP000191518">
    <property type="component" value="Unassembled WGS sequence"/>
</dbReference>
<reference evidence="3" key="1">
    <citation type="journal article" date="2017" name="Nat. Microbiol.">
        <title>Global analysis of biosynthetic gene clusters reveals vast potential of secondary metabolite production in Penicillium species.</title>
        <authorList>
            <person name="Nielsen J.C."/>
            <person name="Grijseels S."/>
            <person name="Prigent S."/>
            <person name="Ji B."/>
            <person name="Dainat J."/>
            <person name="Nielsen K.F."/>
            <person name="Frisvad J.C."/>
            <person name="Workman M."/>
            <person name="Nielsen J."/>
        </authorList>
    </citation>
    <scope>NUCLEOTIDE SEQUENCE [LARGE SCALE GENOMIC DNA]</scope>
    <source>
        <strain evidence="3">IBT 29486</strain>
    </source>
</reference>
<protein>
    <submittedName>
        <fullName evidence="2">Uncharacterized protein</fullName>
    </submittedName>
</protein>
<evidence type="ECO:0000313" key="3">
    <source>
        <dbReference type="Proteomes" id="UP000191518"/>
    </source>
</evidence>